<sequence length="220" mass="24391">MEDLEPQVRKACEKSKEVLQKLEAHLNPMFKMERADVQRLPAVDAARVNIASAFAMVNLFHMYLRTQGEEVDREHRLHEESRRVHAYLEKLRAATEAIAKRKTEVNVDAAERLFAHIIGGPLKEKKRKVRAVEEKGEAKHASGLKAAANADKAPSAAQKDVSPEAAPETASKGPDDVQPQGVPKKRRVEEASPKRTKQKKKKKKANAAEGAGQKQGEAQV</sequence>
<dbReference type="AlphaFoldDB" id="A0A7S4CYL2"/>
<proteinExistence type="inferred from homology"/>
<keyword evidence="1" id="KW-0539">Nucleus</keyword>
<dbReference type="PANTHER" id="PTHR15341:SF3">
    <property type="entry name" value="NUCLEAR NUCLEIC ACID-BINDING PROTEIN C1D"/>
    <property type="match status" value="1"/>
</dbReference>
<gene>
    <name evidence="3" type="ORF">EGYM00163_LOCUS21668</name>
</gene>
<feature type="region of interest" description="Disordered" evidence="2">
    <location>
        <begin position="131"/>
        <end position="220"/>
    </location>
</feature>
<evidence type="ECO:0000256" key="1">
    <source>
        <dbReference type="RuleBase" id="RU368003"/>
    </source>
</evidence>
<comment type="similarity">
    <text evidence="1">Belongs to the C1D family.</text>
</comment>
<dbReference type="GO" id="GO:0010468">
    <property type="term" value="P:regulation of gene expression"/>
    <property type="evidence" value="ECO:0007669"/>
    <property type="project" value="TreeGrafter"/>
</dbReference>
<dbReference type="GO" id="GO:0003677">
    <property type="term" value="F:DNA binding"/>
    <property type="evidence" value="ECO:0007669"/>
    <property type="project" value="UniProtKB-KW"/>
</dbReference>
<feature type="compositionally biased region" description="Low complexity" evidence="2">
    <location>
        <begin position="207"/>
        <end position="220"/>
    </location>
</feature>
<keyword evidence="1" id="KW-0694">RNA-binding</keyword>
<dbReference type="GO" id="GO:0000178">
    <property type="term" value="C:exosome (RNase complex)"/>
    <property type="evidence" value="ECO:0007669"/>
    <property type="project" value="TreeGrafter"/>
</dbReference>
<dbReference type="GO" id="GO:0003723">
    <property type="term" value="F:RNA binding"/>
    <property type="evidence" value="ECO:0007669"/>
    <property type="project" value="UniProtKB-UniRule"/>
</dbReference>
<dbReference type="PANTHER" id="PTHR15341">
    <property type="entry name" value="SUN-COR STEROID HORMONE RECEPTOR CO-REPRESSOR"/>
    <property type="match status" value="1"/>
</dbReference>
<feature type="compositionally biased region" description="Low complexity" evidence="2">
    <location>
        <begin position="141"/>
        <end position="157"/>
    </location>
</feature>
<feature type="compositionally biased region" description="Basic residues" evidence="2">
    <location>
        <begin position="194"/>
        <end position="205"/>
    </location>
</feature>
<name>A0A7S4CYL2_9EUGL</name>
<comment type="subunit">
    <text evidence="1">Monomer and homodimer.</text>
</comment>
<keyword evidence="1" id="KW-0963">Cytoplasm</keyword>
<evidence type="ECO:0000313" key="3">
    <source>
        <dbReference type="EMBL" id="CAE0810533.1"/>
    </source>
</evidence>
<protein>
    <recommendedName>
        <fullName evidence="1">Nuclear nucleic acid-binding protein C1D</fullName>
    </recommendedName>
</protein>
<dbReference type="GO" id="GO:0000460">
    <property type="term" value="P:maturation of 5.8S rRNA"/>
    <property type="evidence" value="ECO:0007669"/>
    <property type="project" value="TreeGrafter"/>
</dbReference>
<keyword evidence="1" id="KW-0238">DNA-binding</keyword>
<keyword evidence="1" id="KW-0698">rRNA processing</keyword>
<accession>A0A7S4CYL2</accession>
<reference evidence="3" key="1">
    <citation type="submission" date="2021-01" db="EMBL/GenBank/DDBJ databases">
        <authorList>
            <person name="Corre E."/>
            <person name="Pelletier E."/>
            <person name="Niang G."/>
            <person name="Scheremetjew M."/>
            <person name="Finn R."/>
            <person name="Kale V."/>
            <person name="Holt S."/>
            <person name="Cochrane G."/>
            <person name="Meng A."/>
            <person name="Brown T."/>
            <person name="Cohen L."/>
        </authorList>
    </citation>
    <scope>NUCLEOTIDE SEQUENCE</scope>
    <source>
        <strain evidence="3">CCMP1594</strain>
    </source>
</reference>
<dbReference type="GO" id="GO:0005730">
    <property type="term" value="C:nucleolus"/>
    <property type="evidence" value="ECO:0007669"/>
    <property type="project" value="UniProtKB-SubCell"/>
</dbReference>
<organism evidence="3">
    <name type="scientific">Eutreptiella gymnastica</name>
    <dbReference type="NCBI Taxonomy" id="73025"/>
    <lineage>
        <taxon>Eukaryota</taxon>
        <taxon>Discoba</taxon>
        <taxon>Euglenozoa</taxon>
        <taxon>Euglenida</taxon>
        <taxon>Spirocuta</taxon>
        <taxon>Euglenophyceae</taxon>
        <taxon>Eutreptiales</taxon>
        <taxon>Eutreptiaceae</taxon>
        <taxon>Eutreptiella</taxon>
    </lineage>
</organism>
<comment type="function">
    <text evidence="1">Plays a role in the recruitment of the exosome to pre-rRNA to mediate the 3'-5' end processing of the 5.8S rRNA.</text>
</comment>
<feature type="compositionally biased region" description="Basic and acidic residues" evidence="2">
    <location>
        <begin position="131"/>
        <end position="140"/>
    </location>
</feature>
<evidence type="ECO:0000256" key="2">
    <source>
        <dbReference type="SAM" id="MobiDB-lite"/>
    </source>
</evidence>
<dbReference type="GO" id="GO:0005737">
    <property type="term" value="C:cytoplasm"/>
    <property type="evidence" value="ECO:0007669"/>
    <property type="project" value="UniProtKB-SubCell"/>
</dbReference>
<dbReference type="InterPro" id="IPR011082">
    <property type="entry name" value="Exosome-assoc_fac/DNA_repair"/>
</dbReference>
<comment type="subcellular location">
    <subcellularLocation>
        <location evidence="1">Cytoplasm</location>
    </subcellularLocation>
    <subcellularLocation>
        <location evidence="1">Nucleus</location>
        <location evidence="1">Nucleolus</location>
    </subcellularLocation>
    <subcellularLocation>
        <location evidence="1">Nucleus</location>
    </subcellularLocation>
</comment>
<dbReference type="EMBL" id="HBJA01061380">
    <property type="protein sequence ID" value="CAE0810533.1"/>
    <property type="molecule type" value="Transcribed_RNA"/>
</dbReference>